<evidence type="ECO:0000259" key="3">
    <source>
        <dbReference type="PROSITE" id="PS51186"/>
    </source>
</evidence>
<dbReference type="PANTHER" id="PTHR43877">
    <property type="entry name" value="AMINOALKYLPHOSPHONATE N-ACETYLTRANSFERASE-RELATED-RELATED"/>
    <property type="match status" value="1"/>
</dbReference>
<accession>A0ABX6JYZ7</accession>
<dbReference type="Gene3D" id="3.40.630.30">
    <property type="match status" value="1"/>
</dbReference>
<dbReference type="SUPFAM" id="SSF55729">
    <property type="entry name" value="Acyl-CoA N-acyltransferases (Nat)"/>
    <property type="match status" value="1"/>
</dbReference>
<evidence type="ECO:0000256" key="1">
    <source>
        <dbReference type="ARBA" id="ARBA00022679"/>
    </source>
</evidence>
<dbReference type="InterPro" id="IPR000182">
    <property type="entry name" value="GNAT_dom"/>
</dbReference>
<dbReference type="Proteomes" id="UP000503441">
    <property type="component" value="Chromosome"/>
</dbReference>
<feature type="domain" description="N-acetyltransferase" evidence="3">
    <location>
        <begin position="4"/>
        <end position="150"/>
    </location>
</feature>
<dbReference type="Pfam" id="PF00583">
    <property type="entry name" value="Acetyltransf_1"/>
    <property type="match status" value="1"/>
</dbReference>
<keyword evidence="5" id="KW-1185">Reference proteome</keyword>
<organism evidence="4 5">
    <name type="scientific">Leucobacter coleopterorum</name>
    <dbReference type="NCBI Taxonomy" id="2714933"/>
    <lineage>
        <taxon>Bacteria</taxon>
        <taxon>Bacillati</taxon>
        <taxon>Actinomycetota</taxon>
        <taxon>Actinomycetes</taxon>
        <taxon>Micrococcales</taxon>
        <taxon>Microbacteriaceae</taxon>
        <taxon>Leucobacter</taxon>
    </lineage>
</organism>
<gene>
    <name evidence="4" type="ORF">G7066_14770</name>
</gene>
<dbReference type="CDD" id="cd04301">
    <property type="entry name" value="NAT_SF"/>
    <property type="match status" value="1"/>
</dbReference>
<protein>
    <submittedName>
        <fullName evidence="4">GNAT family N-acetyltransferase</fullName>
    </submittedName>
</protein>
<dbReference type="InterPro" id="IPR016181">
    <property type="entry name" value="Acyl_CoA_acyltransferase"/>
</dbReference>
<evidence type="ECO:0000313" key="5">
    <source>
        <dbReference type="Proteomes" id="UP000503441"/>
    </source>
</evidence>
<keyword evidence="1" id="KW-0808">Transferase</keyword>
<dbReference type="RefSeq" id="WP_166331768.1">
    <property type="nucleotide sequence ID" value="NZ_CP049933.1"/>
</dbReference>
<dbReference type="PROSITE" id="PS51186">
    <property type="entry name" value="GNAT"/>
    <property type="match status" value="1"/>
</dbReference>
<evidence type="ECO:0000256" key="2">
    <source>
        <dbReference type="ARBA" id="ARBA00023315"/>
    </source>
</evidence>
<reference evidence="4 5" key="1">
    <citation type="submission" date="2020-03" db="EMBL/GenBank/DDBJ databases">
        <title>Leucobacter sp. nov., isolated from beetles.</title>
        <authorList>
            <person name="Hyun D.-W."/>
            <person name="Bae J.-W."/>
        </authorList>
    </citation>
    <scope>NUCLEOTIDE SEQUENCE [LARGE SCALE GENOMIC DNA]</scope>
    <source>
        <strain evidence="4 5">HDW9A</strain>
    </source>
</reference>
<dbReference type="InterPro" id="IPR050832">
    <property type="entry name" value="Bact_Acetyltransf"/>
</dbReference>
<evidence type="ECO:0000313" key="4">
    <source>
        <dbReference type="EMBL" id="QIM19526.1"/>
    </source>
</evidence>
<proteinExistence type="predicted"/>
<dbReference type="EMBL" id="CP049933">
    <property type="protein sequence ID" value="QIM19526.1"/>
    <property type="molecule type" value="Genomic_DNA"/>
</dbReference>
<keyword evidence="2" id="KW-0012">Acyltransferase</keyword>
<sequence length="150" mass="16811">MSNVIVRPVATDDREAWATLYRGYRDFYNKPHNPEVYVTVWEWLMDPTHQTRALVAELDGSLVGLGHFRNFARPIDGAHGIYLDDLFTSPEARGSGAGSAILNRLAEIARDEGASLVRWITADDNTTARSVYDRLAKQTAWVTYDLAPAE</sequence>
<name>A0ABX6JYZ7_9MICO</name>